<evidence type="ECO:0000313" key="3">
    <source>
        <dbReference type="Proteomes" id="UP001604277"/>
    </source>
</evidence>
<comment type="caution">
    <text evidence="2">The sequence shown here is derived from an EMBL/GenBank/DDBJ whole genome shotgun (WGS) entry which is preliminary data.</text>
</comment>
<dbReference type="Pfam" id="PF05691">
    <property type="entry name" value="Raffinose_syn"/>
    <property type="match status" value="2"/>
</dbReference>
<protein>
    <submittedName>
        <fullName evidence="2">Galactinol--sucrose galactosyltransferase 2</fullName>
    </submittedName>
</protein>
<dbReference type="GO" id="GO:0016757">
    <property type="term" value="F:glycosyltransferase activity"/>
    <property type="evidence" value="ECO:0007669"/>
    <property type="project" value="UniProtKB-KW"/>
</dbReference>
<keyword evidence="2" id="KW-0328">Glycosyltransferase</keyword>
<name>A0ABD1SNA1_9LAMI</name>
<dbReference type="PANTHER" id="PTHR31268:SF32">
    <property type="entry name" value="GALACTINOL--SUCROSE GALACTOSYLTRANSFERASE 2-RELATED"/>
    <property type="match status" value="1"/>
</dbReference>
<evidence type="ECO:0000313" key="2">
    <source>
        <dbReference type="EMBL" id="KAL2501719.1"/>
    </source>
</evidence>
<dbReference type="InterPro" id="IPR008811">
    <property type="entry name" value="Glycosyl_hydrolases_36"/>
</dbReference>
<evidence type="ECO:0000256" key="1">
    <source>
        <dbReference type="ARBA" id="ARBA00023277"/>
    </source>
</evidence>
<dbReference type="EMBL" id="JBFOLJ010000010">
    <property type="protein sequence ID" value="KAL2501719.1"/>
    <property type="molecule type" value="Genomic_DNA"/>
</dbReference>
<dbReference type="PANTHER" id="PTHR31268">
    <property type="match status" value="1"/>
</dbReference>
<accession>A0ABD1SNA1</accession>
<dbReference type="Proteomes" id="UP001604277">
    <property type="component" value="Unassembled WGS sequence"/>
</dbReference>
<reference evidence="3" key="1">
    <citation type="submission" date="2024-07" db="EMBL/GenBank/DDBJ databases">
        <title>Two chromosome-level genome assemblies of Korean endemic species Abeliophyllum distichum and Forsythia ovata (Oleaceae).</title>
        <authorList>
            <person name="Jang H."/>
        </authorList>
    </citation>
    <scope>NUCLEOTIDE SEQUENCE [LARGE SCALE GENOMIC DNA]</scope>
</reference>
<keyword evidence="1" id="KW-0119">Carbohydrate metabolism</keyword>
<gene>
    <name evidence="2" type="ORF">Fot_35567</name>
</gene>
<organism evidence="2 3">
    <name type="scientific">Forsythia ovata</name>
    <dbReference type="NCBI Taxonomy" id="205694"/>
    <lineage>
        <taxon>Eukaryota</taxon>
        <taxon>Viridiplantae</taxon>
        <taxon>Streptophyta</taxon>
        <taxon>Embryophyta</taxon>
        <taxon>Tracheophyta</taxon>
        <taxon>Spermatophyta</taxon>
        <taxon>Magnoliopsida</taxon>
        <taxon>eudicotyledons</taxon>
        <taxon>Gunneridae</taxon>
        <taxon>Pentapetalae</taxon>
        <taxon>asterids</taxon>
        <taxon>lamiids</taxon>
        <taxon>Lamiales</taxon>
        <taxon>Oleaceae</taxon>
        <taxon>Forsythieae</taxon>
        <taxon>Forsythia</taxon>
    </lineage>
</organism>
<keyword evidence="3" id="KW-1185">Reference proteome</keyword>
<sequence>MFNVPKTELSGSLSENRSSTATIALKVRRCGRFGMYCSRRPLKCTVGNAGTEFNYEAATGLMTLTIPVREEEMYKWPIEVQVYYDTALAYPVQSPGVLGIQPDIVKDSLAVHGLGLVHPKKSSISTKSFMLIWLHVELMESKSMCRTSSKLLVQHTFS</sequence>
<proteinExistence type="predicted"/>
<dbReference type="AlphaFoldDB" id="A0ABD1SNA1"/>
<keyword evidence="2" id="KW-0808">Transferase</keyword>